<feature type="domain" description="4Fe-4S ferredoxin-type" evidence="4">
    <location>
        <begin position="1"/>
        <end position="28"/>
    </location>
</feature>
<dbReference type="PROSITE" id="PS51379">
    <property type="entry name" value="4FE4S_FER_2"/>
    <property type="match status" value="2"/>
</dbReference>
<dbReference type="Proteomes" id="UP000753256">
    <property type="component" value="Unassembled WGS sequence"/>
</dbReference>
<dbReference type="PROSITE" id="PS00198">
    <property type="entry name" value="4FE4S_FER_1"/>
    <property type="match status" value="2"/>
</dbReference>
<evidence type="ECO:0000256" key="3">
    <source>
        <dbReference type="ARBA" id="ARBA00023014"/>
    </source>
</evidence>
<dbReference type="InterPro" id="IPR007516">
    <property type="entry name" value="Co_F420_Hydgase/DH_bsu_N"/>
</dbReference>
<reference evidence="5" key="1">
    <citation type="journal article" date="2021" name="PeerJ">
        <title>Extensive microbial diversity within the chicken gut microbiome revealed by metagenomics and culture.</title>
        <authorList>
            <person name="Gilroy R."/>
            <person name="Ravi A."/>
            <person name="Getino M."/>
            <person name="Pursley I."/>
            <person name="Horton D.L."/>
            <person name="Alikhan N.F."/>
            <person name="Baker D."/>
            <person name="Gharbi K."/>
            <person name="Hall N."/>
            <person name="Watson M."/>
            <person name="Adriaenssens E.M."/>
            <person name="Foster-Nyarko E."/>
            <person name="Jarju S."/>
            <person name="Secka A."/>
            <person name="Antonio M."/>
            <person name="Oren A."/>
            <person name="Chaudhuri R.R."/>
            <person name="La Ragione R."/>
            <person name="Hildebrand F."/>
            <person name="Pallen M.J."/>
        </authorList>
    </citation>
    <scope>NUCLEOTIDE SEQUENCE</scope>
    <source>
        <strain evidence="5">ChiHjej13B12-9602</strain>
    </source>
</reference>
<dbReference type="GO" id="GO:0046872">
    <property type="term" value="F:metal ion binding"/>
    <property type="evidence" value="ECO:0007669"/>
    <property type="project" value="UniProtKB-KW"/>
</dbReference>
<name>A0A921IW72_9ACTN</name>
<dbReference type="Pfam" id="PF04422">
    <property type="entry name" value="FrhB_FdhB_N"/>
    <property type="match status" value="1"/>
</dbReference>
<reference evidence="5" key="2">
    <citation type="submission" date="2021-09" db="EMBL/GenBank/DDBJ databases">
        <authorList>
            <person name="Gilroy R."/>
        </authorList>
    </citation>
    <scope>NUCLEOTIDE SEQUENCE</scope>
    <source>
        <strain evidence="5">ChiHjej13B12-9602</strain>
    </source>
</reference>
<evidence type="ECO:0000256" key="2">
    <source>
        <dbReference type="ARBA" id="ARBA00023004"/>
    </source>
</evidence>
<comment type="caution">
    <text evidence="5">The sequence shown here is derived from an EMBL/GenBank/DDBJ whole genome shotgun (WGS) entry which is preliminary data.</text>
</comment>
<dbReference type="InterPro" id="IPR052977">
    <property type="entry name" value="Polyferredoxin-like_ET"/>
</dbReference>
<dbReference type="Gene3D" id="3.30.70.20">
    <property type="match status" value="1"/>
</dbReference>
<dbReference type="InterPro" id="IPR007525">
    <property type="entry name" value="FrhB_FdhB_C"/>
</dbReference>
<dbReference type="PANTHER" id="PTHR43193">
    <property type="match status" value="1"/>
</dbReference>
<proteinExistence type="predicted"/>
<keyword evidence="1" id="KW-0479">Metal-binding</keyword>
<dbReference type="InterPro" id="IPR017900">
    <property type="entry name" value="4Fe4S_Fe_S_CS"/>
</dbReference>
<accession>A0A921IW72</accession>
<evidence type="ECO:0000259" key="4">
    <source>
        <dbReference type="PROSITE" id="PS51379"/>
    </source>
</evidence>
<keyword evidence="2" id="KW-0408">Iron</keyword>
<feature type="domain" description="4Fe-4S ferredoxin-type" evidence="4">
    <location>
        <begin position="33"/>
        <end position="62"/>
    </location>
</feature>
<evidence type="ECO:0000256" key="1">
    <source>
        <dbReference type="ARBA" id="ARBA00022723"/>
    </source>
</evidence>
<protein>
    <submittedName>
        <fullName evidence="5">Coenzyme F420 hydrogenase/dehydrogenase, beta subunit C-terminal domain</fullName>
    </submittedName>
</protein>
<dbReference type="InterPro" id="IPR017896">
    <property type="entry name" value="4Fe4S_Fe-S-bd"/>
</dbReference>
<evidence type="ECO:0000313" key="6">
    <source>
        <dbReference type="Proteomes" id="UP000753256"/>
    </source>
</evidence>
<dbReference type="SUPFAM" id="SSF54862">
    <property type="entry name" value="4Fe-4S ferredoxins"/>
    <property type="match status" value="1"/>
</dbReference>
<dbReference type="AlphaFoldDB" id="A0A921IW72"/>
<evidence type="ECO:0000313" key="5">
    <source>
        <dbReference type="EMBL" id="HJG37646.1"/>
    </source>
</evidence>
<dbReference type="Pfam" id="PF12838">
    <property type="entry name" value="Fer4_7"/>
    <property type="match status" value="1"/>
</dbReference>
<gene>
    <name evidence="5" type="ORF">K8V70_07300</name>
</gene>
<organism evidence="5 6">
    <name type="scientific">Enorma phocaeensis</name>
    <dbReference type="NCBI Taxonomy" id="1871019"/>
    <lineage>
        <taxon>Bacteria</taxon>
        <taxon>Bacillati</taxon>
        <taxon>Actinomycetota</taxon>
        <taxon>Coriobacteriia</taxon>
        <taxon>Coriobacteriales</taxon>
        <taxon>Coriobacteriaceae</taxon>
        <taxon>Enorma</taxon>
    </lineage>
</organism>
<dbReference type="Pfam" id="PF04432">
    <property type="entry name" value="FrhB_FdhB_C"/>
    <property type="match status" value="1"/>
</dbReference>
<sequence length="425" mass="46950">MLCDKEKCTGCGACMNACPKRCISMAQDDNGFLAPVIKMDLCVHCGLCDRACPELNPQIPARAIPVAFAACSADESVLERSASGGMFSALSKQVIENGGYVFGAVWGEEFSCKQVCAKSMDELDSMRGSKYVQSSTEDTFRQVKQALDDGREVLYSGVPCQLAGLYGYLGGDREGLITVDLVCHGGGSVGVFQQYLAYKQSDRKLAGIDQTSKVNGWTPLIQKTIRFEYHDGTVEYIDSSQDPYLGPFLDGLFYRESCYSCPYACVPRVADITLADYFGLGAVHPCTLDVSKGVSQILINSKKGVDLINRCRGSITLEQRKLEECMMFNGCLLAPSHRSALRDQFLESYRNGESFNSLRRYLDERDSYSKNKKVRRMIKGLLGHRLTALGMYCVYVLQGKRKIVKKRMADLESTLPAIDAASIDR</sequence>
<keyword evidence="3" id="KW-0411">Iron-sulfur</keyword>
<dbReference type="EMBL" id="DYUZ01000029">
    <property type="protein sequence ID" value="HJG37646.1"/>
    <property type="molecule type" value="Genomic_DNA"/>
</dbReference>
<dbReference type="PANTHER" id="PTHR43193:SF2">
    <property type="entry name" value="POLYFERREDOXIN PROTEIN FWDF"/>
    <property type="match status" value="1"/>
</dbReference>
<dbReference type="GO" id="GO:0051536">
    <property type="term" value="F:iron-sulfur cluster binding"/>
    <property type="evidence" value="ECO:0007669"/>
    <property type="project" value="UniProtKB-KW"/>
</dbReference>